<reference evidence="1" key="1">
    <citation type="submission" date="2011-11" db="EMBL/GenBank/DDBJ databases">
        <title>Improved High-Quality Draft sequence of Desulfovibrio sp. U5L.</title>
        <authorList>
            <consortium name="US DOE Joint Genome Institute"/>
            <person name="Lucas S."/>
            <person name="Han J."/>
            <person name="Lapidus A."/>
            <person name="Cheng J.-F."/>
            <person name="Goodwin L."/>
            <person name="Pitluck S."/>
            <person name="Peters L."/>
            <person name="Ovchinnikova G."/>
            <person name="Held B."/>
            <person name="Detter J.C."/>
            <person name="Han C."/>
            <person name="Tapia R."/>
            <person name="Land M."/>
            <person name="Hauser L."/>
            <person name="Kyrpides N."/>
            <person name="Ivanova N."/>
            <person name="Pagani I."/>
            <person name="Gabster J."/>
            <person name="Walker C."/>
            <person name="Stolyar S."/>
            <person name="Stahl D."/>
            <person name="Arkin A."/>
            <person name="Dehal P."/>
            <person name="Hazen T."/>
            <person name="Woyke T."/>
        </authorList>
    </citation>
    <scope>NUCLEOTIDE SEQUENCE [LARGE SCALE GENOMIC DNA]</scope>
    <source>
        <strain evidence="1">U5L</strain>
    </source>
</reference>
<dbReference type="Pfam" id="PF02597">
    <property type="entry name" value="ThiS"/>
    <property type="match status" value="1"/>
</dbReference>
<dbReference type="STRING" id="596152.DesU5LDRAFT_0582"/>
<dbReference type="OrthoDB" id="5458517at2"/>
<gene>
    <name evidence="1" type="ORF">DesU5LDRAFT_0582</name>
</gene>
<dbReference type="AlphaFoldDB" id="I2PXN1"/>
<dbReference type="InterPro" id="IPR003749">
    <property type="entry name" value="ThiS/MoaD-like"/>
</dbReference>
<dbReference type="HOGENOM" id="CLU_2616281_0_0_7"/>
<name>I2PXN1_9BACT</name>
<dbReference type="InterPro" id="IPR016155">
    <property type="entry name" value="Mopterin_synth/thiamin_S_b"/>
</dbReference>
<dbReference type="Gene3D" id="3.10.20.30">
    <property type="match status" value="1"/>
</dbReference>
<dbReference type="eggNOG" id="ENOG50318FR">
    <property type="taxonomic scope" value="Bacteria"/>
</dbReference>
<sequence length="78" mass="7739">MSQSIAVTVRALATLARHAPPDGRLVLPAGATAGDAAALLGLDWADVGTVLVGGRPAERETRLGPGDVVAFVPPITGG</sequence>
<organism evidence="1">
    <name type="scientific">Desulfovibrio sp. U5L</name>
    <dbReference type="NCBI Taxonomy" id="596152"/>
    <lineage>
        <taxon>Bacteria</taxon>
        <taxon>Pseudomonadati</taxon>
        <taxon>Thermodesulfobacteriota</taxon>
        <taxon>Desulfovibrionia</taxon>
        <taxon>Desulfovibrionales</taxon>
        <taxon>Desulfovibrionaceae</taxon>
        <taxon>Desulfovibrio</taxon>
    </lineage>
</organism>
<accession>I2PXN1</accession>
<evidence type="ECO:0000313" key="1">
    <source>
        <dbReference type="EMBL" id="EIG52287.1"/>
    </source>
</evidence>
<dbReference type="SUPFAM" id="SSF54285">
    <property type="entry name" value="MoaD/ThiS"/>
    <property type="match status" value="1"/>
</dbReference>
<dbReference type="EMBL" id="JH600068">
    <property type="protein sequence ID" value="EIG52287.1"/>
    <property type="molecule type" value="Genomic_DNA"/>
</dbReference>
<protein>
    <submittedName>
        <fullName evidence="1">ThiS family protein</fullName>
    </submittedName>
</protein>
<dbReference type="InterPro" id="IPR012675">
    <property type="entry name" value="Beta-grasp_dom_sf"/>
</dbReference>
<proteinExistence type="predicted"/>